<dbReference type="PROSITE" id="PS51094">
    <property type="entry name" value="PTS_EIIA_TYPE_2"/>
    <property type="match status" value="1"/>
</dbReference>
<evidence type="ECO:0000313" key="9">
    <source>
        <dbReference type="Proteomes" id="UP000823611"/>
    </source>
</evidence>
<dbReference type="CDD" id="cd05568">
    <property type="entry name" value="PTS_IIB_bgl_like"/>
    <property type="match status" value="1"/>
</dbReference>
<protein>
    <submittedName>
        <fullName evidence="8">PRD domain-containing protein</fullName>
    </submittedName>
</protein>
<dbReference type="GO" id="GO:0008982">
    <property type="term" value="F:protein-N(PI)-phosphohistidine-sugar phosphotransferase activity"/>
    <property type="evidence" value="ECO:0007669"/>
    <property type="project" value="InterPro"/>
</dbReference>
<keyword evidence="1" id="KW-0808">Transferase</keyword>
<dbReference type="Pfam" id="PF00359">
    <property type="entry name" value="PTS_EIIA_2"/>
    <property type="match status" value="1"/>
</dbReference>
<dbReference type="Gene3D" id="3.40.930.10">
    <property type="entry name" value="Mannitol-specific EII, Chain A"/>
    <property type="match status" value="1"/>
</dbReference>
<evidence type="ECO:0000256" key="2">
    <source>
        <dbReference type="ARBA" id="ARBA00022737"/>
    </source>
</evidence>
<accession>A0A9D9DXL8</accession>
<dbReference type="PANTHER" id="PTHR30185:SF18">
    <property type="entry name" value="TRANSCRIPTIONAL REGULATOR MTLR"/>
    <property type="match status" value="1"/>
</dbReference>
<dbReference type="Gene3D" id="3.40.50.2300">
    <property type="match status" value="1"/>
</dbReference>
<evidence type="ECO:0000256" key="4">
    <source>
        <dbReference type="ARBA" id="ARBA00023163"/>
    </source>
</evidence>
<feature type="domain" description="PTS EIIB type-2" evidence="6">
    <location>
        <begin position="284"/>
        <end position="374"/>
    </location>
</feature>
<evidence type="ECO:0000259" key="7">
    <source>
        <dbReference type="PROSITE" id="PS51372"/>
    </source>
</evidence>
<dbReference type="SUPFAM" id="SSF63520">
    <property type="entry name" value="PTS-regulatory domain, PRD"/>
    <property type="match status" value="2"/>
</dbReference>
<dbReference type="Pfam" id="PF02302">
    <property type="entry name" value="PTS_IIB"/>
    <property type="match status" value="1"/>
</dbReference>
<evidence type="ECO:0000259" key="5">
    <source>
        <dbReference type="PROSITE" id="PS51094"/>
    </source>
</evidence>
<dbReference type="InterPro" id="IPR002178">
    <property type="entry name" value="PTS_EIIA_type-2_dom"/>
</dbReference>
<dbReference type="Gene3D" id="1.10.1790.10">
    <property type="entry name" value="PRD domain"/>
    <property type="match status" value="2"/>
</dbReference>
<name>A0A9D9DXL8_9FIRM</name>
<dbReference type="GO" id="GO:0009401">
    <property type="term" value="P:phosphoenolpyruvate-dependent sugar phosphotransferase system"/>
    <property type="evidence" value="ECO:0007669"/>
    <property type="project" value="InterPro"/>
</dbReference>
<reference evidence="8" key="1">
    <citation type="submission" date="2020-10" db="EMBL/GenBank/DDBJ databases">
        <authorList>
            <person name="Gilroy R."/>
        </authorList>
    </citation>
    <scope>NUCLEOTIDE SEQUENCE</scope>
    <source>
        <strain evidence="8">F6-4510</strain>
    </source>
</reference>
<dbReference type="InterPro" id="IPR011608">
    <property type="entry name" value="PRD"/>
</dbReference>
<dbReference type="PANTHER" id="PTHR30185">
    <property type="entry name" value="CRYPTIC BETA-GLUCOSIDE BGL OPERON ANTITERMINATOR"/>
    <property type="match status" value="1"/>
</dbReference>
<dbReference type="InterPro" id="IPR036634">
    <property type="entry name" value="PRD_sf"/>
</dbReference>
<dbReference type="PROSITE" id="PS51099">
    <property type="entry name" value="PTS_EIIB_TYPE_2"/>
    <property type="match status" value="1"/>
</dbReference>
<organism evidence="8 9">
    <name type="scientific">Candidatus Fimicola merdigallinarum</name>
    <dbReference type="NCBI Taxonomy" id="2840819"/>
    <lineage>
        <taxon>Bacteria</taxon>
        <taxon>Bacillati</taxon>
        <taxon>Bacillota</taxon>
        <taxon>Clostridia</taxon>
        <taxon>Lachnospirales</taxon>
        <taxon>Lachnospiraceae</taxon>
        <taxon>Lachnospiraceae incertae sedis</taxon>
        <taxon>Candidatus Fimicola</taxon>
    </lineage>
</organism>
<reference evidence="8" key="2">
    <citation type="journal article" date="2021" name="PeerJ">
        <title>Extensive microbial diversity within the chicken gut microbiome revealed by metagenomics and culture.</title>
        <authorList>
            <person name="Gilroy R."/>
            <person name="Ravi A."/>
            <person name="Getino M."/>
            <person name="Pursley I."/>
            <person name="Horton D.L."/>
            <person name="Alikhan N.F."/>
            <person name="Baker D."/>
            <person name="Gharbi K."/>
            <person name="Hall N."/>
            <person name="Watson M."/>
            <person name="Adriaenssens E.M."/>
            <person name="Foster-Nyarko E."/>
            <person name="Jarju S."/>
            <person name="Secka A."/>
            <person name="Antonio M."/>
            <person name="Oren A."/>
            <person name="Chaudhuri R.R."/>
            <person name="La Ragione R."/>
            <person name="Hildebrand F."/>
            <person name="Pallen M.J."/>
        </authorList>
    </citation>
    <scope>NUCLEOTIDE SEQUENCE</scope>
    <source>
        <strain evidence="8">F6-4510</strain>
    </source>
</reference>
<evidence type="ECO:0000256" key="3">
    <source>
        <dbReference type="ARBA" id="ARBA00023015"/>
    </source>
</evidence>
<keyword evidence="4" id="KW-0804">Transcription</keyword>
<evidence type="ECO:0000313" key="8">
    <source>
        <dbReference type="EMBL" id="MBO8434847.1"/>
    </source>
</evidence>
<dbReference type="InterPro" id="IPR050661">
    <property type="entry name" value="BglG_antiterminators"/>
</dbReference>
<dbReference type="InterPro" id="IPR003501">
    <property type="entry name" value="PTS_EIIB_2/3"/>
</dbReference>
<evidence type="ECO:0000256" key="1">
    <source>
        <dbReference type="ARBA" id="ARBA00022679"/>
    </source>
</evidence>
<feature type="domain" description="PRD" evidence="7">
    <location>
        <begin position="61"/>
        <end position="166"/>
    </location>
</feature>
<keyword evidence="3" id="KW-0805">Transcription regulation</keyword>
<dbReference type="SUPFAM" id="SSF52794">
    <property type="entry name" value="PTS system IIB component-like"/>
    <property type="match status" value="1"/>
</dbReference>
<dbReference type="EMBL" id="JADIMX010000112">
    <property type="protein sequence ID" value="MBO8434847.1"/>
    <property type="molecule type" value="Genomic_DNA"/>
</dbReference>
<dbReference type="InterPro" id="IPR016152">
    <property type="entry name" value="PTrfase/Anion_transptr"/>
</dbReference>
<dbReference type="SUPFAM" id="SSF55804">
    <property type="entry name" value="Phoshotransferase/anion transport protein"/>
    <property type="match status" value="1"/>
</dbReference>
<dbReference type="InterPro" id="IPR013011">
    <property type="entry name" value="PTS_EIIB_2"/>
</dbReference>
<sequence length="557" mass="63184">MKRPGLGIYIDGSESGYRQAIANAVYEFMNEDDILGILNTAKNNQDSSRLEINSKSRLFNFIDNSTMEVIDEILVDIEKRMHIKYTDSAYMGLIVHISLAVKRIQNFEKIEMEQEKLSKLEMMPEFSVAEEIGKAIESKMGVVIPKDEIGFITMHLISAKIWITENKSRLYSGTINIRQLVLTIIILMEKELKVYLRDNEMLVEDLCNHIAPVISRLSMNVNIKNSQLKTIKEKYSDIYEATEKSCDILKEAVGVDKIPETEIAFIAMHFCVAVEKIKSAENKVSVVVVCPTGLGTSKMLAVNLTKYFHNIEISDIVSAINIDVDKLINDGIDFIVSTIHLSIDFPYVCVNPILLEQDKILIKNAIDGIDKEKPIKKVLVEKNNIGKDEIIYISKLGDEILNLISTVRLYNILSVKDKYELIDVASSIFAENMDSKNRIFQSLKKREDIASTYIGDFKMMLLHCKTDGVSNCSFGYVRLKTPLKEDECLINGAVVMLVPNDDNKVYMDIMSEISGALVENQGFLNAIQEKNSDDISRELEKSLLKFYKKTVLKRMEC</sequence>
<keyword evidence="2" id="KW-0677">Repeat</keyword>
<dbReference type="Proteomes" id="UP000823611">
    <property type="component" value="Unassembled WGS sequence"/>
</dbReference>
<dbReference type="Pfam" id="PF00874">
    <property type="entry name" value="PRD"/>
    <property type="match status" value="2"/>
</dbReference>
<dbReference type="AlphaFoldDB" id="A0A9D9DXL8"/>
<feature type="domain" description="PRD" evidence="7">
    <location>
        <begin position="172"/>
        <end position="280"/>
    </location>
</feature>
<proteinExistence type="predicted"/>
<dbReference type="PROSITE" id="PS51372">
    <property type="entry name" value="PRD_2"/>
    <property type="match status" value="2"/>
</dbReference>
<evidence type="ECO:0000259" key="6">
    <source>
        <dbReference type="PROSITE" id="PS51099"/>
    </source>
</evidence>
<gene>
    <name evidence="8" type="ORF">IAC55_05965</name>
</gene>
<feature type="domain" description="PTS EIIA type-2" evidence="5">
    <location>
        <begin position="402"/>
        <end position="542"/>
    </location>
</feature>
<dbReference type="InterPro" id="IPR036095">
    <property type="entry name" value="PTS_EIIB-like_sf"/>
</dbReference>
<comment type="caution">
    <text evidence="8">The sequence shown here is derived from an EMBL/GenBank/DDBJ whole genome shotgun (WGS) entry which is preliminary data.</text>
</comment>
<dbReference type="GO" id="GO:0006355">
    <property type="term" value="P:regulation of DNA-templated transcription"/>
    <property type="evidence" value="ECO:0007669"/>
    <property type="project" value="InterPro"/>
</dbReference>